<dbReference type="Proteomes" id="UP000672032">
    <property type="component" value="Chromosome 7"/>
</dbReference>
<accession>A0A8A3PPR3</accession>
<dbReference type="EMBL" id="CP063411">
    <property type="protein sequence ID" value="QSZ36894.1"/>
    <property type="molecule type" value="Genomic_DNA"/>
</dbReference>
<keyword evidence="2" id="KW-1185">Reference proteome</keyword>
<evidence type="ECO:0000313" key="2">
    <source>
        <dbReference type="Proteomes" id="UP000672032"/>
    </source>
</evidence>
<dbReference type="AlphaFoldDB" id="A0A8A3PPR3"/>
<name>A0A8A3PPR3_9HELO</name>
<evidence type="ECO:0000313" key="1">
    <source>
        <dbReference type="EMBL" id="QSZ36894.1"/>
    </source>
</evidence>
<proteinExistence type="predicted"/>
<organism evidence="1 2">
    <name type="scientific">Monilinia vaccinii-corymbosi</name>
    <dbReference type="NCBI Taxonomy" id="61207"/>
    <lineage>
        <taxon>Eukaryota</taxon>
        <taxon>Fungi</taxon>
        <taxon>Dikarya</taxon>
        <taxon>Ascomycota</taxon>
        <taxon>Pezizomycotina</taxon>
        <taxon>Leotiomycetes</taxon>
        <taxon>Helotiales</taxon>
        <taxon>Sclerotiniaceae</taxon>
        <taxon>Monilinia</taxon>
    </lineage>
</organism>
<protein>
    <submittedName>
        <fullName evidence="1">Uncharacterized protein</fullName>
    </submittedName>
</protein>
<sequence length="28" mass="3417">MDILYIDVQQFLQESIDIGEYYFTETEL</sequence>
<reference evidence="1" key="1">
    <citation type="submission" date="2020-10" db="EMBL/GenBank/DDBJ databases">
        <title>Genome Sequence of Monilinia vaccinii-corymbosi Sheds Light on Mummy Berry Disease Infection of Blueberry and Mating Type.</title>
        <authorList>
            <person name="Yow A.G."/>
            <person name="Zhang Y."/>
            <person name="Bansal K."/>
            <person name="Eacker S.M."/>
            <person name="Sullivan S."/>
            <person name="Liachko I."/>
            <person name="Cubeta M.A."/>
            <person name="Rollins J.A."/>
            <person name="Ashrafi H."/>
        </authorList>
    </citation>
    <scope>NUCLEOTIDE SEQUENCE</scope>
    <source>
        <strain evidence="1">RL-1</strain>
    </source>
</reference>
<gene>
    <name evidence="1" type="ORF">DSL72_006777</name>
</gene>